<dbReference type="InterPro" id="IPR026841">
    <property type="entry name" value="Aur1/Ipt1"/>
</dbReference>
<dbReference type="EMBL" id="JACHOP010000021">
    <property type="protein sequence ID" value="MBB5759245.1"/>
    <property type="molecule type" value="Genomic_DNA"/>
</dbReference>
<keyword evidence="1" id="KW-0472">Membrane</keyword>
<accession>A0A840ZQD3</accession>
<feature type="transmembrane region" description="Helical" evidence="1">
    <location>
        <begin position="165"/>
        <end position="184"/>
    </location>
</feature>
<feature type="domain" description="Inositolphosphotransferase Aur1/Ipt1" evidence="2">
    <location>
        <begin position="134"/>
        <end position="322"/>
    </location>
</feature>
<protein>
    <recommendedName>
        <fullName evidence="2">Inositolphosphotransferase Aur1/Ipt1 domain-containing protein</fullName>
    </recommendedName>
</protein>
<keyword evidence="1" id="KW-0812">Transmembrane</keyword>
<feature type="transmembrane region" description="Helical" evidence="1">
    <location>
        <begin position="258"/>
        <end position="280"/>
    </location>
</feature>
<feature type="transmembrane region" description="Helical" evidence="1">
    <location>
        <begin position="311"/>
        <end position="328"/>
    </location>
</feature>
<keyword evidence="4" id="KW-1185">Reference proteome</keyword>
<name>A0A840ZQD3_9HYPH</name>
<comment type="caution">
    <text evidence="3">The sequence shown here is derived from an EMBL/GenBank/DDBJ whole genome shotgun (WGS) entry which is preliminary data.</text>
</comment>
<dbReference type="RefSeq" id="WP_183572114.1">
    <property type="nucleotide sequence ID" value="NZ_JACHOP010000021.1"/>
</dbReference>
<evidence type="ECO:0000313" key="3">
    <source>
        <dbReference type="EMBL" id="MBB5759245.1"/>
    </source>
</evidence>
<dbReference type="GO" id="GO:0016020">
    <property type="term" value="C:membrane"/>
    <property type="evidence" value="ECO:0007669"/>
    <property type="project" value="UniProtKB-SubCell"/>
</dbReference>
<feature type="transmembrane region" description="Helical" evidence="1">
    <location>
        <begin position="73"/>
        <end position="94"/>
    </location>
</feature>
<evidence type="ECO:0000259" key="2">
    <source>
        <dbReference type="Pfam" id="PF14378"/>
    </source>
</evidence>
<evidence type="ECO:0000313" key="4">
    <source>
        <dbReference type="Proteomes" id="UP000583454"/>
    </source>
</evidence>
<feature type="transmembrane region" description="Helical" evidence="1">
    <location>
        <begin position="196"/>
        <end position="220"/>
    </location>
</feature>
<gene>
    <name evidence="3" type="ORF">HNR00_003977</name>
</gene>
<sequence length="344" mass="34871">MLLEQDGAAGGGLPSAAAGTARATDRPHLARDVSGITAGLAAPGRRFWALAAAVAALDGLGIVWAGLRVEPAGFLAAFGAVAALLAAALLCSAIREPKLRAMALASAYLIAVTTALAVLHVLAALPALPLADDALARIETILGFDGPAYLAFLAEHPDLARGLALAYHSSGPQIGLVVIALSACGRTARLWAFARLFTLALAACILVSSVLPAAGTYAAAAVQSRPAGEMETIGALWHLDALRALRDGSFHTLALSEIRGLVTFPSFHASLAVLTGWALMPVPVIGPLALFLNGAIVVAAIGAGGHYLPDVIAGAALAFALVFAHLAARRRASGHRASPVRATV</sequence>
<feature type="transmembrane region" description="Helical" evidence="1">
    <location>
        <begin position="287"/>
        <end position="305"/>
    </location>
</feature>
<feature type="transmembrane region" description="Helical" evidence="1">
    <location>
        <begin position="47"/>
        <end position="67"/>
    </location>
</feature>
<keyword evidence="1" id="KW-1133">Transmembrane helix</keyword>
<dbReference type="Proteomes" id="UP000583454">
    <property type="component" value="Unassembled WGS sequence"/>
</dbReference>
<proteinExistence type="predicted"/>
<organism evidence="3 4">
    <name type="scientific">Methylorubrum rhodinum</name>
    <dbReference type="NCBI Taxonomy" id="29428"/>
    <lineage>
        <taxon>Bacteria</taxon>
        <taxon>Pseudomonadati</taxon>
        <taxon>Pseudomonadota</taxon>
        <taxon>Alphaproteobacteria</taxon>
        <taxon>Hyphomicrobiales</taxon>
        <taxon>Methylobacteriaceae</taxon>
        <taxon>Methylorubrum</taxon>
    </lineage>
</organism>
<feature type="transmembrane region" description="Helical" evidence="1">
    <location>
        <begin position="101"/>
        <end position="125"/>
    </location>
</feature>
<reference evidence="3 4" key="1">
    <citation type="submission" date="2020-08" db="EMBL/GenBank/DDBJ databases">
        <title>Genomic Encyclopedia of Type Strains, Phase IV (KMG-IV): sequencing the most valuable type-strain genomes for metagenomic binning, comparative biology and taxonomic classification.</title>
        <authorList>
            <person name="Goeker M."/>
        </authorList>
    </citation>
    <scope>NUCLEOTIDE SEQUENCE [LARGE SCALE GENOMIC DNA]</scope>
    <source>
        <strain evidence="3 4">DSM 2163</strain>
    </source>
</reference>
<evidence type="ECO:0000256" key="1">
    <source>
        <dbReference type="SAM" id="Phobius"/>
    </source>
</evidence>
<dbReference type="AlphaFoldDB" id="A0A840ZQD3"/>
<dbReference type="Pfam" id="PF14378">
    <property type="entry name" value="PAP2_3"/>
    <property type="match status" value="1"/>
</dbReference>